<dbReference type="InterPro" id="IPR044946">
    <property type="entry name" value="Restrct_endonuc_typeI_TRD_sf"/>
</dbReference>
<dbReference type="EMBL" id="FNCN01000013">
    <property type="protein sequence ID" value="SDH28426.1"/>
    <property type="molecule type" value="Genomic_DNA"/>
</dbReference>
<proteinExistence type="predicted"/>
<sequence length="693" mass="75458">MHNEEVCVQKDVQLTAADVARLAGVGRAAVSNWRRRHEDFPQPAGGTATSPSFSYAEVKHWLRTHAEGKTFPADEWLWQELRLVTEDEDLADRITAIGVFLLFLQRRPAAWKSLARADDDALARDLPAQVRLHCADLAFPCTVPAGRIALLRQVADQARQRGPLDTFEFLRKRYVELHTRRVYSTPAEIVHLALDLVGDKAESVFDPACGSGSFLIGAHERFGRVRLMGQDIDHAVSRLTAVRLALRSADADIRTGDTLRVDAFPDLAADAVVCNPPFNERNWGYEELTADPRWEYGLPPRMESELAWVQHALARLAAGGTAVLLMTPTVGNRRSGRRIRAQLLRRGALRAVIALPAGSVPNMAVALTLWVLRKPVDSRTPGHLLMVDTASHPEDFARVALRAWRAFREGESLDEAGVCRTVPLVDLLDDEVDLTPGRYLSTAGEALSPERVTGARDRLAGLLHAARGLMPAIEGEGRDLPAVPVSELVRRGMLTLHQQAAAKPGDTSEVPPGSRVLTAKDVVTDQDASGTTPETAVQHSIVVQEGDVVVPQIVQTLVARVVSGGGAVLGTHVTLLRPDPARLDPHFLAGFLCASANLREYSSLSSQFRVDVRRARVPLLPLDEQRRYGTAFRRLAAFQAALRQAAEVGDGLARLVADGLTRGAVQPPADIRADIPADIPADILGDVSPDVPR</sequence>
<evidence type="ECO:0000256" key="2">
    <source>
        <dbReference type="ARBA" id="ARBA00023125"/>
    </source>
</evidence>
<dbReference type="SUPFAM" id="SSF53335">
    <property type="entry name" value="S-adenosyl-L-methionine-dependent methyltransferases"/>
    <property type="match status" value="1"/>
</dbReference>
<keyword evidence="2" id="KW-0238">DNA-binding</keyword>
<dbReference type="PRINTS" id="PR00507">
    <property type="entry name" value="N12N6MTFRASE"/>
</dbReference>
<protein>
    <submittedName>
        <fullName evidence="4">N-6 DNA Methylase</fullName>
    </submittedName>
</protein>
<dbReference type="Gene3D" id="3.90.220.20">
    <property type="entry name" value="DNA methylase specificity domains"/>
    <property type="match status" value="1"/>
</dbReference>
<dbReference type="InterPro" id="IPR029063">
    <property type="entry name" value="SAM-dependent_MTases_sf"/>
</dbReference>
<dbReference type="PANTHER" id="PTHR42998:SF1">
    <property type="entry name" value="TYPE I RESTRICTION ENZYME HINDI METHYLASE SUBUNIT"/>
    <property type="match status" value="1"/>
</dbReference>
<name>A0A1G8B5G9_9ACTN</name>
<keyword evidence="4" id="KW-0489">Methyltransferase</keyword>
<dbReference type="CDD" id="cd02440">
    <property type="entry name" value="AdoMet_MTases"/>
    <property type="match status" value="1"/>
</dbReference>
<dbReference type="GO" id="GO:0008170">
    <property type="term" value="F:N-methyltransferase activity"/>
    <property type="evidence" value="ECO:0007669"/>
    <property type="project" value="InterPro"/>
</dbReference>
<organism evidence="4 5">
    <name type="scientific">Sinosporangium album</name>
    <dbReference type="NCBI Taxonomy" id="504805"/>
    <lineage>
        <taxon>Bacteria</taxon>
        <taxon>Bacillati</taxon>
        <taxon>Actinomycetota</taxon>
        <taxon>Actinomycetes</taxon>
        <taxon>Streptosporangiales</taxon>
        <taxon>Streptosporangiaceae</taxon>
        <taxon>Sinosporangium</taxon>
    </lineage>
</organism>
<dbReference type="InterPro" id="IPR003356">
    <property type="entry name" value="DNA_methylase_A-5"/>
</dbReference>
<dbReference type="InterPro" id="IPR002052">
    <property type="entry name" value="DNA_methylase_N6_adenine_CS"/>
</dbReference>
<accession>A0A1G8B5G9</accession>
<feature type="domain" description="DNA methylase adenine-specific" evidence="3">
    <location>
        <begin position="165"/>
        <end position="443"/>
    </location>
</feature>
<dbReference type="PROSITE" id="PS00092">
    <property type="entry name" value="N6_MTASE"/>
    <property type="match status" value="1"/>
</dbReference>
<dbReference type="OrthoDB" id="9784823at2"/>
<dbReference type="STRING" id="504805.SAMN05421505_113146"/>
<dbReference type="Gene3D" id="3.40.50.150">
    <property type="entry name" value="Vaccinia Virus protein VP39"/>
    <property type="match status" value="1"/>
</dbReference>
<dbReference type="PANTHER" id="PTHR42998">
    <property type="entry name" value="TYPE I RESTRICTION ENZYME HINDVIIP M PROTEIN-RELATED"/>
    <property type="match status" value="1"/>
</dbReference>
<evidence type="ECO:0000256" key="1">
    <source>
        <dbReference type="ARBA" id="ARBA00022747"/>
    </source>
</evidence>
<dbReference type="Proteomes" id="UP000198923">
    <property type="component" value="Unassembled WGS sequence"/>
</dbReference>
<reference evidence="4 5" key="1">
    <citation type="submission" date="2016-10" db="EMBL/GenBank/DDBJ databases">
        <authorList>
            <person name="de Groot N.N."/>
        </authorList>
    </citation>
    <scope>NUCLEOTIDE SEQUENCE [LARGE SCALE GENOMIC DNA]</scope>
    <source>
        <strain evidence="4 5">CPCC 201354</strain>
    </source>
</reference>
<dbReference type="Pfam" id="PF02384">
    <property type="entry name" value="N6_Mtase"/>
    <property type="match status" value="1"/>
</dbReference>
<keyword evidence="5" id="KW-1185">Reference proteome</keyword>
<keyword evidence="4" id="KW-0808">Transferase</keyword>
<keyword evidence="1" id="KW-0680">Restriction system</keyword>
<dbReference type="InterPro" id="IPR052916">
    <property type="entry name" value="Type-I_RE_MTase_Subunit"/>
</dbReference>
<dbReference type="GO" id="GO:0032259">
    <property type="term" value="P:methylation"/>
    <property type="evidence" value="ECO:0007669"/>
    <property type="project" value="UniProtKB-KW"/>
</dbReference>
<dbReference type="SUPFAM" id="SSF116734">
    <property type="entry name" value="DNA methylase specificity domain"/>
    <property type="match status" value="1"/>
</dbReference>
<dbReference type="GO" id="GO:0009307">
    <property type="term" value="P:DNA restriction-modification system"/>
    <property type="evidence" value="ECO:0007669"/>
    <property type="project" value="UniProtKB-KW"/>
</dbReference>
<gene>
    <name evidence="4" type="ORF">SAMN05421505_113146</name>
</gene>
<evidence type="ECO:0000259" key="3">
    <source>
        <dbReference type="Pfam" id="PF02384"/>
    </source>
</evidence>
<dbReference type="GO" id="GO:0003677">
    <property type="term" value="F:DNA binding"/>
    <property type="evidence" value="ECO:0007669"/>
    <property type="project" value="UniProtKB-KW"/>
</dbReference>
<evidence type="ECO:0000313" key="4">
    <source>
        <dbReference type="EMBL" id="SDH28426.1"/>
    </source>
</evidence>
<dbReference type="RefSeq" id="WP_093171269.1">
    <property type="nucleotide sequence ID" value="NZ_FNCN01000013.1"/>
</dbReference>
<dbReference type="AlphaFoldDB" id="A0A1G8B5G9"/>
<evidence type="ECO:0000313" key="5">
    <source>
        <dbReference type="Proteomes" id="UP000198923"/>
    </source>
</evidence>